<dbReference type="EMBL" id="BMRB01000002">
    <property type="protein sequence ID" value="GGS32104.1"/>
    <property type="molecule type" value="Genomic_DNA"/>
</dbReference>
<dbReference type="Proteomes" id="UP000660680">
    <property type="component" value="Unassembled WGS sequence"/>
</dbReference>
<comment type="caution">
    <text evidence="1">The sequence shown here is derived from an EMBL/GenBank/DDBJ whole genome shotgun (WGS) entry which is preliminary data.</text>
</comment>
<accession>A0A918LCQ1</accession>
<evidence type="ECO:0000313" key="1">
    <source>
        <dbReference type="EMBL" id="GGS32104.1"/>
    </source>
</evidence>
<reference evidence="1" key="2">
    <citation type="submission" date="2020-09" db="EMBL/GenBank/DDBJ databases">
        <authorList>
            <person name="Sun Q."/>
            <person name="Ohkuma M."/>
        </authorList>
    </citation>
    <scope>NUCLEOTIDE SEQUENCE</scope>
    <source>
        <strain evidence="1">JCM 3276</strain>
    </source>
</reference>
<name>A0A918LCQ1_9PSEU</name>
<keyword evidence="2" id="KW-1185">Reference proteome</keyword>
<proteinExistence type="predicted"/>
<gene>
    <name evidence="1" type="ORF">GCM10010171_27560</name>
</gene>
<organism evidence="1 2">
    <name type="scientific">Actinokineospora fastidiosa</name>
    <dbReference type="NCBI Taxonomy" id="1816"/>
    <lineage>
        <taxon>Bacteria</taxon>
        <taxon>Bacillati</taxon>
        <taxon>Actinomycetota</taxon>
        <taxon>Actinomycetes</taxon>
        <taxon>Pseudonocardiales</taxon>
        <taxon>Pseudonocardiaceae</taxon>
        <taxon>Actinokineospora</taxon>
    </lineage>
</organism>
<reference evidence="1" key="1">
    <citation type="journal article" date="2014" name="Int. J. Syst. Evol. Microbiol.">
        <title>Complete genome sequence of Corynebacterium casei LMG S-19264T (=DSM 44701T), isolated from a smear-ripened cheese.</title>
        <authorList>
            <consortium name="US DOE Joint Genome Institute (JGI-PGF)"/>
            <person name="Walter F."/>
            <person name="Albersmeier A."/>
            <person name="Kalinowski J."/>
            <person name="Ruckert C."/>
        </authorList>
    </citation>
    <scope>NUCLEOTIDE SEQUENCE</scope>
    <source>
        <strain evidence="1">JCM 3276</strain>
    </source>
</reference>
<protein>
    <submittedName>
        <fullName evidence="1">Uncharacterized protein</fullName>
    </submittedName>
</protein>
<evidence type="ECO:0000313" key="2">
    <source>
        <dbReference type="Proteomes" id="UP000660680"/>
    </source>
</evidence>
<dbReference type="AlphaFoldDB" id="A0A918LCQ1"/>
<sequence>MAAAVPMAGSAEADQEACVAFLAPHGHVGDVFEQGCAEGETGDLEGCWITLFEAGVEEAVAVEACVLAAAGGPSSA</sequence>